<reference evidence="1" key="1">
    <citation type="journal article" date="2019" name="Sci. Rep.">
        <title>Draft genome of Tanacetum cinerariifolium, the natural source of mosquito coil.</title>
        <authorList>
            <person name="Yamashiro T."/>
            <person name="Shiraishi A."/>
            <person name="Satake H."/>
            <person name="Nakayama K."/>
        </authorList>
    </citation>
    <scope>NUCLEOTIDE SEQUENCE</scope>
</reference>
<protein>
    <submittedName>
        <fullName evidence="1">Uncharacterized protein</fullName>
    </submittedName>
</protein>
<name>A0A699IAZ5_TANCI</name>
<evidence type="ECO:0000313" key="1">
    <source>
        <dbReference type="EMBL" id="GEZ35578.1"/>
    </source>
</evidence>
<gene>
    <name evidence="1" type="ORF">Tci_507551</name>
</gene>
<accession>A0A699IAZ5</accession>
<organism evidence="1">
    <name type="scientific">Tanacetum cinerariifolium</name>
    <name type="common">Dalmatian daisy</name>
    <name type="synonym">Chrysanthemum cinerariifolium</name>
    <dbReference type="NCBI Taxonomy" id="118510"/>
    <lineage>
        <taxon>Eukaryota</taxon>
        <taxon>Viridiplantae</taxon>
        <taxon>Streptophyta</taxon>
        <taxon>Embryophyta</taxon>
        <taxon>Tracheophyta</taxon>
        <taxon>Spermatophyta</taxon>
        <taxon>Magnoliopsida</taxon>
        <taxon>eudicotyledons</taxon>
        <taxon>Gunneridae</taxon>
        <taxon>Pentapetalae</taxon>
        <taxon>asterids</taxon>
        <taxon>campanulids</taxon>
        <taxon>Asterales</taxon>
        <taxon>Asteraceae</taxon>
        <taxon>Asteroideae</taxon>
        <taxon>Anthemideae</taxon>
        <taxon>Anthemidinae</taxon>
        <taxon>Tanacetum</taxon>
    </lineage>
</organism>
<dbReference type="AlphaFoldDB" id="A0A699IAZ5"/>
<sequence>MEDEDVTMVDGVFEGAFGALGDKTWSENDILAFDGTVQLDTFQLKKSTNIGRSRKIGIIWSFSLLEKFKRGKIPFICKDGMTIVGNFKNLAKLCERKSNEVVLNHERDEDVTGFFSLKSDLTVKKFAIVEEMLGVSDILRMYDLVRGISPTIARGMLIT</sequence>
<dbReference type="EMBL" id="BKCJ010269078">
    <property type="protein sequence ID" value="GEZ35578.1"/>
    <property type="molecule type" value="Genomic_DNA"/>
</dbReference>
<comment type="caution">
    <text evidence="1">The sequence shown here is derived from an EMBL/GenBank/DDBJ whole genome shotgun (WGS) entry which is preliminary data.</text>
</comment>
<proteinExistence type="predicted"/>